<evidence type="ECO:0000256" key="2">
    <source>
        <dbReference type="SAM" id="MobiDB-lite"/>
    </source>
</evidence>
<feature type="compositionally biased region" description="Acidic residues" evidence="2">
    <location>
        <begin position="1"/>
        <end position="10"/>
    </location>
</feature>
<comment type="caution">
    <text evidence="3">The sequence shown here is derived from an EMBL/GenBank/DDBJ whole genome shotgun (WGS) entry which is preliminary data.</text>
</comment>
<gene>
    <name evidence="3" type="ORF">EDC25_12211</name>
</gene>
<dbReference type="AlphaFoldDB" id="A0A4R3L5Z0"/>
<feature type="coiled-coil region" evidence="1">
    <location>
        <begin position="100"/>
        <end position="134"/>
    </location>
</feature>
<sequence>MSDRDDDTLPADDVTPAIPALEAGGDPGFRDSGAAPTRRGGPALILSVLALAASGVALWQAHIASRGEENAEADLLQRLDALDTRITENERRGARYNELAGTLRDQLAESERLRQRLQEDLLALADRSARAEALIADLARDGASSQRSGEQDARQLLILAESRLRLSDDRNGAATALGLAEQALAHEQRFAGLRAAIGDTRRQVEALQRPPWHAVQAEIEGISEAFAGAIIETKAPTPRRDDGRGWWDRQFDRFDNLISIRREDEIAAAMPAGREGVASALQRARLSALGHDGAAVKVHLTAARAALAACCEGTDVQALLARLDPLLAIDWTSAPPDIALLRQRLDDSAPAVLLPAPDPMPPADRAGIEQESST</sequence>
<proteinExistence type="predicted"/>
<evidence type="ECO:0000313" key="3">
    <source>
        <dbReference type="EMBL" id="TCS94415.1"/>
    </source>
</evidence>
<name>A0A4R3L5Z0_9GAMM</name>
<dbReference type="Proteomes" id="UP000294599">
    <property type="component" value="Unassembled WGS sequence"/>
</dbReference>
<evidence type="ECO:0000256" key="1">
    <source>
        <dbReference type="SAM" id="Coils"/>
    </source>
</evidence>
<dbReference type="RefSeq" id="WP_123522984.1">
    <property type="nucleotide sequence ID" value="NZ_JBHLWF010000027.1"/>
</dbReference>
<dbReference type="EMBL" id="SMAF01000022">
    <property type="protein sequence ID" value="TCS94415.1"/>
    <property type="molecule type" value="Genomic_DNA"/>
</dbReference>
<organism evidence="3 4">
    <name type="scientific">Pseudofulvimonas gallinarii</name>
    <dbReference type="NCBI Taxonomy" id="634155"/>
    <lineage>
        <taxon>Bacteria</taxon>
        <taxon>Pseudomonadati</taxon>
        <taxon>Pseudomonadota</taxon>
        <taxon>Gammaproteobacteria</taxon>
        <taxon>Lysobacterales</taxon>
        <taxon>Rhodanobacteraceae</taxon>
        <taxon>Pseudofulvimonas</taxon>
    </lineage>
</organism>
<feature type="region of interest" description="Disordered" evidence="2">
    <location>
        <begin position="1"/>
        <end position="37"/>
    </location>
</feature>
<feature type="region of interest" description="Disordered" evidence="2">
    <location>
        <begin position="351"/>
        <end position="374"/>
    </location>
</feature>
<keyword evidence="4" id="KW-1185">Reference proteome</keyword>
<protein>
    <submittedName>
        <fullName evidence="3">Uncharacterized protein HemX</fullName>
    </submittedName>
</protein>
<keyword evidence="1" id="KW-0175">Coiled coil</keyword>
<evidence type="ECO:0000313" key="4">
    <source>
        <dbReference type="Proteomes" id="UP000294599"/>
    </source>
</evidence>
<reference evidence="3 4" key="1">
    <citation type="submission" date="2019-03" db="EMBL/GenBank/DDBJ databases">
        <title>Genomic Encyclopedia of Type Strains, Phase IV (KMG-IV): sequencing the most valuable type-strain genomes for metagenomic binning, comparative biology and taxonomic classification.</title>
        <authorList>
            <person name="Goeker M."/>
        </authorList>
    </citation>
    <scope>NUCLEOTIDE SEQUENCE [LARGE SCALE GENOMIC DNA]</scope>
    <source>
        <strain evidence="3 4">DSM 21944</strain>
    </source>
</reference>
<accession>A0A4R3L5Z0</accession>